<dbReference type="PANTHER" id="PTHR30246">
    <property type="entry name" value="2-KETO-3-DEOXY-6-PHOSPHOGLUCONATE ALDOLASE"/>
    <property type="match status" value="1"/>
</dbReference>
<name>A0A2W4UWG2_9CYAN</name>
<comment type="similarity">
    <text evidence="2">Belongs to the KHG/KDPG aldolase family.</text>
</comment>
<accession>A0A2W4UWG2</accession>
<evidence type="ECO:0000256" key="5">
    <source>
        <dbReference type="ARBA" id="ARBA00023277"/>
    </source>
</evidence>
<protein>
    <submittedName>
        <fullName evidence="6">Ketohydroxyglutarate aldolase</fullName>
    </submittedName>
</protein>
<dbReference type="GO" id="GO:0016829">
    <property type="term" value="F:lyase activity"/>
    <property type="evidence" value="ECO:0007669"/>
    <property type="project" value="UniProtKB-KW"/>
</dbReference>
<dbReference type="InterPro" id="IPR000887">
    <property type="entry name" value="Aldlse_KDPG_KHG"/>
</dbReference>
<comment type="pathway">
    <text evidence="1">Carbohydrate acid metabolism.</text>
</comment>
<dbReference type="Gene3D" id="3.20.20.70">
    <property type="entry name" value="Aldolase class I"/>
    <property type="match status" value="1"/>
</dbReference>
<dbReference type="EMBL" id="QBMC01000001">
    <property type="protein sequence ID" value="PZO23487.1"/>
    <property type="molecule type" value="Genomic_DNA"/>
</dbReference>
<reference evidence="6 7" key="2">
    <citation type="submission" date="2018-06" db="EMBL/GenBank/DDBJ databases">
        <title>Metagenomic assembly of (sub)arctic Cyanobacteria and their associated microbiome from non-axenic cultures.</title>
        <authorList>
            <person name="Baurain D."/>
        </authorList>
    </citation>
    <scope>NUCLEOTIDE SEQUENCE [LARGE SCALE GENOMIC DNA]</scope>
    <source>
        <strain evidence="6">ULC129bin1</strain>
    </source>
</reference>
<dbReference type="Pfam" id="PF01081">
    <property type="entry name" value="Aldolase"/>
    <property type="match status" value="1"/>
</dbReference>
<keyword evidence="4" id="KW-0456">Lyase</keyword>
<reference evidence="7" key="1">
    <citation type="submission" date="2018-04" db="EMBL/GenBank/DDBJ databases">
        <authorList>
            <person name="Cornet L."/>
        </authorList>
    </citation>
    <scope>NUCLEOTIDE SEQUENCE [LARGE SCALE GENOMIC DNA]</scope>
</reference>
<dbReference type="Proteomes" id="UP000249354">
    <property type="component" value="Unassembled WGS sequence"/>
</dbReference>
<dbReference type="PANTHER" id="PTHR30246:SF1">
    <property type="entry name" value="2-DEHYDRO-3-DEOXY-6-PHOSPHOGALACTONATE ALDOLASE-RELATED"/>
    <property type="match status" value="1"/>
</dbReference>
<comment type="subunit">
    <text evidence="3">Homotrimer.</text>
</comment>
<evidence type="ECO:0000313" key="7">
    <source>
        <dbReference type="Proteomes" id="UP000249354"/>
    </source>
</evidence>
<evidence type="ECO:0000256" key="3">
    <source>
        <dbReference type="ARBA" id="ARBA00011233"/>
    </source>
</evidence>
<evidence type="ECO:0000313" key="6">
    <source>
        <dbReference type="EMBL" id="PZO23487.1"/>
    </source>
</evidence>
<dbReference type="NCBIfam" id="NF005673">
    <property type="entry name" value="PRK07455.1"/>
    <property type="match status" value="1"/>
</dbReference>
<evidence type="ECO:0000256" key="1">
    <source>
        <dbReference type="ARBA" id="ARBA00004761"/>
    </source>
</evidence>
<proteinExistence type="inferred from homology"/>
<sequence length="227" mass="23559">MARLDSVKVAALRQNWLTLLKRHPAIAIIRAADVQTGLLMAKAAASGGFELIEVAWNHNADPPQMMAKIQQALPDCTVGAGTLLDEGDLMSAIASGAKFCFTPHTDSVLIEAAIAQNIPLIAGAMTPTEILKAWRSGAASIKVFPISTLGNAAYIRSLRGPLNSIPLIPTGGVTSESAPALLSAGAVAVGLSTALFPAAEVARADWAAIEARSRYLLTLLSSPAVID</sequence>
<comment type="caution">
    <text evidence="6">The sequence shown here is derived from an EMBL/GenBank/DDBJ whole genome shotgun (WGS) entry which is preliminary data.</text>
</comment>
<dbReference type="AlphaFoldDB" id="A0A2W4UWG2"/>
<keyword evidence="5" id="KW-0119">Carbohydrate metabolism</keyword>
<dbReference type="CDD" id="cd00452">
    <property type="entry name" value="KDPG_aldolase"/>
    <property type="match status" value="1"/>
</dbReference>
<evidence type="ECO:0000256" key="4">
    <source>
        <dbReference type="ARBA" id="ARBA00023239"/>
    </source>
</evidence>
<dbReference type="InterPro" id="IPR013785">
    <property type="entry name" value="Aldolase_TIM"/>
</dbReference>
<organism evidence="6 7">
    <name type="scientific">Leptolyngbya foveolarum</name>
    <dbReference type="NCBI Taxonomy" id="47253"/>
    <lineage>
        <taxon>Bacteria</taxon>
        <taxon>Bacillati</taxon>
        <taxon>Cyanobacteriota</taxon>
        <taxon>Cyanophyceae</taxon>
        <taxon>Leptolyngbyales</taxon>
        <taxon>Leptolyngbyaceae</taxon>
        <taxon>Leptolyngbya group</taxon>
        <taxon>Leptolyngbya</taxon>
    </lineage>
</organism>
<dbReference type="SUPFAM" id="SSF51569">
    <property type="entry name" value="Aldolase"/>
    <property type="match status" value="1"/>
</dbReference>
<dbReference type="NCBIfam" id="TIGR01182">
    <property type="entry name" value="eda"/>
    <property type="match status" value="1"/>
</dbReference>
<evidence type="ECO:0000256" key="2">
    <source>
        <dbReference type="ARBA" id="ARBA00006906"/>
    </source>
</evidence>
<gene>
    <name evidence="6" type="ORF">DCF25_00165</name>
</gene>